<sequence>MNRIARRELMEQLFADNKITTQEQLQQLLRAEGVEVTQATISRDMRILNIVKVSDQNGNTYYKQMKVEGEKNYERLFQEINDNVLGIQRINFINLIRTTVNSSYANILAAKLDDLELAEIAGTLAGNDTVVVFSKNEEDAEIVYKMIYEHMDDDLK</sequence>
<dbReference type="PRINTS" id="PR01467">
    <property type="entry name" value="ARGREPRESSOR"/>
</dbReference>
<dbReference type="Proteomes" id="UP000035027">
    <property type="component" value="Chromosome"/>
</dbReference>
<dbReference type="Gene3D" id="1.10.10.10">
    <property type="entry name" value="Winged helix-like DNA-binding domain superfamily/Winged helix DNA-binding domain"/>
    <property type="match status" value="1"/>
</dbReference>
<protein>
    <recommendedName>
        <fullName evidence="7">Arginine repressor</fullName>
    </recommendedName>
</protein>
<keyword evidence="7" id="KW-0055">Arginine biosynthesis</keyword>
<evidence type="ECO:0000256" key="2">
    <source>
        <dbReference type="ARBA" id="ARBA00008316"/>
    </source>
</evidence>
<dbReference type="SUPFAM" id="SSF46785">
    <property type="entry name" value="Winged helix' DNA-binding domain"/>
    <property type="match status" value="1"/>
</dbReference>
<dbReference type="UniPathway" id="UPA00068"/>
<keyword evidence="7" id="KW-0028">Amino-acid biosynthesis</keyword>
<evidence type="ECO:0000256" key="5">
    <source>
        <dbReference type="ARBA" id="ARBA00023125"/>
    </source>
</evidence>
<dbReference type="AlphaFoldDB" id="A0A0F7PR82"/>
<evidence type="ECO:0000256" key="6">
    <source>
        <dbReference type="ARBA" id="ARBA00023163"/>
    </source>
</evidence>
<dbReference type="GO" id="GO:0006526">
    <property type="term" value="P:L-arginine biosynthetic process"/>
    <property type="evidence" value="ECO:0007669"/>
    <property type="project" value="UniProtKB-UniPathway"/>
</dbReference>
<feature type="domain" description="Arginine repressor DNA-binding" evidence="8">
    <location>
        <begin position="1"/>
        <end position="65"/>
    </location>
</feature>
<evidence type="ECO:0000259" key="9">
    <source>
        <dbReference type="Pfam" id="PF02863"/>
    </source>
</evidence>
<dbReference type="GO" id="GO:0034618">
    <property type="term" value="F:arginine binding"/>
    <property type="evidence" value="ECO:0007669"/>
    <property type="project" value="InterPro"/>
</dbReference>
<keyword evidence="5 7" id="KW-0238">DNA-binding</keyword>
<feature type="domain" description="Arginine repressor C-terminal" evidence="9">
    <location>
        <begin position="81"/>
        <end position="147"/>
    </location>
</feature>
<proteinExistence type="inferred from homology"/>
<dbReference type="GO" id="GO:0003700">
    <property type="term" value="F:DNA-binding transcription factor activity"/>
    <property type="evidence" value="ECO:0007669"/>
    <property type="project" value="UniProtKB-UniRule"/>
</dbReference>
<comment type="subcellular location">
    <subcellularLocation>
        <location evidence="1 7">Cytoplasm</location>
    </subcellularLocation>
</comment>
<organism evidence="10 11">
    <name type="scientific">Ligilactobacillus salivarius str. Ren</name>
    <dbReference type="NCBI Taxonomy" id="1194971"/>
    <lineage>
        <taxon>Bacteria</taxon>
        <taxon>Bacillati</taxon>
        <taxon>Bacillota</taxon>
        <taxon>Bacilli</taxon>
        <taxon>Lactobacillales</taxon>
        <taxon>Lactobacillaceae</taxon>
        <taxon>Ligilactobacillus</taxon>
    </lineage>
</organism>
<evidence type="ECO:0000313" key="11">
    <source>
        <dbReference type="Proteomes" id="UP000035027"/>
    </source>
</evidence>
<dbReference type="GeneID" id="89464982"/>
<dbReference type="GO" id="GO:1900079">
    <property type="term" value="P:regulation of arginine biosynthetic process"/>
    <property type="evidence" value="ECO:0007669"/>
    <property type="project" value="UniProtKB-UniRule"/>
</dbReference>
<dbReference type="Pfam" id="PF01316">
    <property type="entry name" value="Arg_repressor"/>
    <property type="match status" value="1"/>
</dbReference>
<keyword evidence="6 7" id="KW-0804">Transcription</keyword>
<dbReference type="InterPro" id="IPR036251">
    <property type="entry name" value="Arg_repress_C_sf"/>
</dbReference>
<evidence type="ECO:0000256" key="3">
    <source>
        <dbReference type="ARBA" id="ARBA00022490"/>
    </source>
</evidence>
<evidence type="ECO:0000259" key="8">
    <source>
        <dbReference type="Pfam" id="PF01316"/>
    </source>
</evidence>
<keyword evidence="7" id="KW-0678">Repressor</keyword>
<dbReference type="InterPro" id="IPR020900">
    <property type="entry name" value="Arg_repress_DNA-bd"/>
</dbReference>
<evidence type="ECO:0000256" key="4">
    <source>
        <dbReference type="ARBA" id="ARBA00023015"/>
    </source>
</evidence>
<evidence type="ECO:0000256" key="7">
    <source>
        <dbReference type="HAMAP-Rule" id="MF_00173"/>
    </source>
</evidence>
<keyword evidence="4 7" id="KW-0805">Transcription regulation</keyword>
<evidence type="ECO:0000313" key="10">
    <source>
        <dbReference type="EMBL" id="AKI03797.1"/>
    </source>
</evidence>
<dbReference type="Pfam" id="PF02863">
    <property type="entry name" value="Arg_repressor_C"/>
    <property type="match status" value="1"/>
</dbReference>
<comment type="function">
    <text evidence="7">Regulates arginine biosynthesis genes.</text>
</comment>
<evidence type="ECO:0000256" key="1">
    <source>
        <dbReference type="ARBA" id="ARBA00004496"/>
    </source>
</evidence>
<dbReference type="PANTHER" id="PTHR34471:SF1">
    <property type="entry name" value="ARGININE REPRESSOR"/>
    <property type="match status" value="1"/>
</dbReference>
<dbReference type="InterPro" id="IPR001669">
    <property type="entry name" value="Arg_repress"/>
</dbReference>
<dbReference type="InterPro" id="IPR036390">
    <property type="entry name" value="WH_DNA-bd_sf"/>
</dbReference>
<dbReference type="GO" id="GO:0005737">
    <property type="term" value="C:cytoplasm"/>
    <property type="evidence" value="ECO:0007669"/>
    <property type="project" value="UniProtKB-SubCell"/>
</dbReference>
<dbReference type="SUPFAM" id="SSF55252">
    <property type="entry name" value="C-terminal domain of arginine repressor"/>
    <property type="match status" value="1"/>
</dbReference>
<gene>
    <name evidence="7" type="primary">argR</name>
    <name evidence="10" type="ORF">LsR_00246</name>
</gene>
<dbReference type="PANTHER" id="PTHR34471">
    <property type="entry name" value="ARGININE REPRESSOR"/>
    <property type="match status" value="1"/>
</dbReference>
<dbReference type="InterPro" id="IPR036388">
    <property type="entry name" value="WH-like_DNA-bd_sf"/>
</dbReference>
<dbReference type="GO" id="GO:0003677">
    <property type="term" value="F:DNA binding"/>
    <property type="evidence" value="ECO:0007669"/>
    <property type="project" value="UniProtKB-KW"/>
</dbReference>
<name>A0A0F7PR82_9LACO</name>
<dbReference type="GO" id="GO:0051259">
    <property type="term" value="P:protein complex oligomerization"/>
    <property type="evidence" value="ECO:0007669"/>
    <property type="project" value="InterPro"/>
</dbReference>
<reference evidence="10 11" key="1">
    <citation type="submission" date="2015-05" db="EMBL/GenBank/DDBJ databases">
        <title>Complete genome sequence of Lactobacillus salivarius Ren, a probiotic strain with antitumor activity.</title>
        <authorList>
            <person name="Sun E."/>
            <person name="Zhao L."/>
            <person name="Liu S."/>
            <person name="Zhang M."/>
            <person name="Guo H."/>
            <person name="Ren F."/>
        </authorList>
    </citation>
    <scope>NUCLEOTIDE SEQUENCE [LARGE SCALE GENOMIC DNA]</scope>
    <source>
        <strain evidence="10 11">Ren</strain>
    </source>
</reference>
<dbReference type="InterPro" id="IPR020899">
    <property type="entry name" value="Arg_repress_C"/>
</dbReference>
<comment type="pathway">
    <text evidence="7">Amino-acid biosynthesis; L-arginine biosynthesis [regulation].</text>
</comment>
<dbReference type="HAMAP" id="MF_00173">
    <property type="entry name" value="Arg_repressor"/>
    <property type="match status" value="1"/>
</dbReference>
<dbReference type="EMBL" id="CP011403">
    <property type="protein sequence ID" value="AKI03797.1"/>
    <property type="molecule type" value="Genomic_DNA"/>
</dbReference>
<dbReference type="Gene3D" id="3.30.1360.40">
    <property type="match status" value="1"/>
</dbReference>
<comment type="similarity">
    <text evidence="2 7">Belongs to the ArgR family.</text>
</comment>
<accession>A0A0F7PR82</accession>
<dbReference type="RefSeq" id="WP_003702207.1">
    <property type="nucleotide sequence ID" value="NZ_CP011403.1"/>
</dbReference>
<keyword evidence="3 7" id="KW-0963">Cytoplasm</keyword>
<dbReference type="PATRIC" id="fig|1194971.3.peg.244"/>